<organism evidence="1 2">
    <name type="scientific">Listeria kieliensis</name>
    <dbReference type="NCBI Taxonomy" id="1621700"/>
    <lineage>
        <taxon>Bacteria</taxon>
        <taxon>Bacillati</taxon>
        <taxon>Bacillota</taxon>
        <taxon>Bacilli</taxon>
        <taxon>Bacillales</taxon>
        <taxon>Listeriaceae</taxon>
        <taxon>Listeria</taxon>
    </lineage>
</organism>
<evidence type="ECO:0008006" key="3">
    <source>
        <dbReference type="Google" id="ProtNLM"/>
    </source>
</evidence>
<comment type="caution">
    <text evidence="1">The sequence shown here is derived from an EMBL/GenBank/DDBJ whole genome shotgun (WGS) entry which is preliminary data.</text>
</comment>
<name>A0A3D8TSQ7_9LIST</name>
<evidence type="ECO:0000313" key="1">
    <source>
        <dbReference type="EMBL" id="RDX00796.1"/>
    </source>
</evidence>
<gene>
    <name evidence="1" type="ORF">UR08_07385</name>
</gene>
<dbReference type="EMBL" id="LARY01000002">
    <property type="protein sequence ID" value="RDX00796.1"/>
    <property type="molecule type" value="Genomic_DNA"/>
</dbReference>
<dbReference type="Proteomes" id="UP000257055">
    <property type="component" value="Unassembled WGS sequence"/>
</dbReference>
<reference evidence="2" key="1">
    <citation type="submission" date="2015-04" db="EMBL/GenBank/DDBJ databases">
        <authorList>
            <person name="Schardt J."/>
            <person name="Mueller-Herbst S."/>
            <person name="Scherer S."/>
            <person name="Huptas C."/>
        </authorList>
    </citation>
    <scope>NUCLEOTIDE SEQUENCE [LARGE SCALE GENOMIC DNA]</scope>
    <source>
        <strain evidence="2">Kiel-L1</strain>
    </source>
</reference>
<dbReference type="AlphaFoldDB" id="A0A3D8TSQ7"/>
<accession>A0A3D8TSQ7</accession>
<keyword evidence="2" id="KW-1185">Reference proteome</keyword>
<evidence type="ECO:0000313" key="2">
    <source>
        <dbReference type="Proteomes" id="UP000257055"/>
    </source>
</evidence>
<sequence length="82" mass="9760">MREDGKICALDLMRYLKNHGSFVLNISLPNELKIYSHKQVNEILETLFHYHLLFKIYGKRGLEKYSLTNRGKYVMNKIDSRI</sequence>
<proteinExistence type="predicted"/>
<protein>
    <recommendedName>
        <fullName evidence="3">ArnR1-like winged helix-turn-helix domain-containing protein</fullName>
    </recommendedName>
</protein>